<dbReference type="SUPFAM" id="SSF51735">
    <property type="entry name" value="NAD(P)-binding Rossmann-fold domains"/>
    <property type="match status" value="1"/>
</dbReference>
<accession>H0E6H2</accession>
<dbReference type="CDD" id="cd05233">
    <property type="entry name" value="SDR_c"/>
    <property type="match status" value="1"/>
</dbReference>
<dbReference type="Gene3D" id="3.40.50.720">
    <property type="entry name" value="NAD(P)-binding Rossmann-like Domain"/>
    <property type="match status" value="1"/>
</dbReference>
<keyword evidence="2" id="KW-0560">Oxidoreductase</keyword>
<dbReference type="RefSeq" id="WP_007575360.1">
    <property type="nucleotide sequence ID" value="NZ_AGUD01000204.1"/>
</dbReference>
<comment type="similarity">
    <text evidence="1">Belongs to the short-chain dehydrogenases/reductases (SDR) family.</text>
</comment>
<evidence type="ECO:0000313" key="4">
    <source>
        <dbReference type="Proteomes" id="UP000005143"/>
    </source>
</evidence>
<dbReference type="Proteomes" id="UP000005143">
    <property type="component" value="Unassembled WGS sequence"/>
</dbReference>
<dbReference type="PRINTS" id="PR00080">
    <property type="entry name" value="SDRFAMILY"/>
</dbReference>
<dbReference type="FunFam" id="3.40.50.720:FF:000084">
    <property type="entry name" value="Short-chain dehydrogenase reductase"/>
    <property type="match status" value="1"/>
</dbReference>
<organism evidence="3 4">
    <name type="scientific">Patulibacter medicamentivorans</name>
    <dbReference type="NCBI Taxonomy" id="1097667"/>
    <lineage>
        <taxon>Bacteria</taxon>
        <taxon>Bacillati</taxon>
        <taxon>Actinomycetota</taxon>
        <taxon>Thermoleophilia</taxon>
        <taxon>Solirubrobacterales</taxon>
        <taxon>Patulibacteraceae</taxon>
        <taxon>Patulibacter</taxon>
    </lineage>
</organism>
<dbReference type="PANTHER" id="PTHR24321">
    <property type="entry name" value="DEHYDROGENASES, SHORT CHAIN"/>
    <property type="match status" value="1"/>
</dbReference>
<dbReference type="PANTHER" id="PTHR24321:SF8">
    <property type="entry name" value="ESTRADIOL 17-BETA-DEHYDROGENASE 8-RELATED"/>
    <property type="match status" value="1"/>
</dbReference>
<dbReference type="EMBL" id="AGUD01000204">
    <property type="protein sequence ID" value="EHN10713.1"/>
    <property type="molecule type" value="Genomic_DNA"/>
</dbReference>
<dbReference type="OrthoDB" id="9786435at2"/>
<name>H0E6H2_9ACTN</name>
<dbReference type="PRINTS" id="PR00081">
    <property type="entry name" value="GDHRDH"/>
</dbReference>
<gene>
    <name evidence="3" type="ORF">PAI11_24220</name>
</gene>
<evidence type="ECO:0000256" key="1">
    <source>
        <dbReference type="ARBA" id="ARBA00006484"/>
    </source>
</evidence>
<dbReference type="InterPro" id="IPR020904">
    <property type="entry name" value="Sc_DH/Rdtase_CS"/>
</dbReference>
<sequence>MSQTKSRPPRFEGRVAIVTGAASGMGAAMVRGFHAEGATVVAVDIDREGVEATAAEVDGGGDRITPVALDVTDADAVAATVAEVAGRGRIDVLCNNAGILDDYVPAHEASWELWSRILAVNLSGPFLLARAVVPTMLAQGAGAIVNTCSIAAFVGGGGGAAYTTSKHGLLGLTRQLAFDYGRHGIRVNAICPGAVATGMTTELRTPEQANEHVDAAIAATPAGRWGEPEEVAALALFLASDEASFIHGTPVLVDGGWTLS</sequence>
<dbReference type="NCBIfam" id="NF005559">
    <property type="entry name" value="PRK07231.1"/>
    <property type="match status" value="1"/>
</dbReference>
<dbReference type="Pfam" id="PF13561">
    <property type="entry name" value="adh_short_C2"/>
    <property type="match status" value="1"/>
</dbReference>
<dbReference type="AlphaFoldDB" id="H0E6H2"/>
<evidence type="ECO:0000313" key="3">
    <source>
        <dbReference type="EMBL" id="EHN10713.1"/>
    </source>
</evidence>
<protein>
    <submittedName>
        <fullName evidence="3">Short-chain dehydrogenase/reductase SDR</fullName>
    </submittedName>
</protein>
<reference evidence="3 4" key="1">
    <citation type="journal article" date="2013" name="Biodegradation">
        <title>Quantitative proteomic analysis of ibuprofen-degrading Patulibacter sp. strain I11.</title>
        <authorList>
            <person name="Almeida B."/>
            <person name="Kjeldal H."/>
            <person name="Lolas I."/>
            <person name="Knudsen A.D."/>
            <person name="Carvalho G."/>
            <person name="Nielsen K.L."/>
            <person name="Barreto Crespo M.T."/>
            <person name="Stensballe A."/>
            <person name="Nielsen J.L."/>
        </authorList>
    </citation>
    <scope>NUCLEOTIDE SEQUENCE [LARGE SCALE GENOMIC DNA]</scope>
    <source>
        <strain evidence="3 4">I11</strain>
    </source>
</reference>
<keyword evidence="4" id="KW-1185">Reference proteome</keyword>
<dbReference type="PROSITE" id="PS00061">
    <property type="entry name" value="ADH_SHORT"/>
    <property type="match status" value="1"/>
</dbReference>
<proteinExistence type="inferred from homology"/>
<dbReference type="InterPro" id="IPR036291">
    <property type="entry name" value="NAD(P)-bd_dom_sf"/>
</dbReference>
<dbReference type="InterPro" id="IPR002347">
    <property type="entry name" value="SDR_fam"/>
</dbReference>
<dbReference type="GO" id="GO:0016491">
    <property type="term" value="F:oxidoreductase activity"/>
    <property type="evidence" value="ECO:0007669"/>
    <property type="project" value="UniProtKB-KW"/>
</dbReference>
<comment type="caution">
    <text evidence="3">The sequence shown here is derived from an EMBL/GenBank/DDBJ whole genome shotgun (WGS) entry which is preliminary data.</text>
</comment>
<evidence type="ECO:0000256" key="2">
    <source>
        <dbReference type="ARBA" id="ARBA00023002"/>
    </source>
</evidence>